<name>A0ABT0SUM1_9GAMM</name>
<accession>A0ABT0SUM1</accession>
<keyword evidence="3" id="KW-1185">Reference proteome</keyword>
<evidence type="ECO:0000313" key="2">
    <source>
        <dbReference type="EMBL" id="MCL7931145.1"/>
    </source>
</evidence>
<dbReference type="Gene3D" id="2.60.40.10">
    <property type="entry name" value="Immunoglobulins"/>
    <property type="match status" value="1"/>
</dbReference>
<gene>
    <name evidence="2" type="ORF">M8006_14345</name>
</gene>
<dbReference type="EMBL" id="JAMJPJ010000030">
    <property type="protein sequence ID" value="MCL7931145.1"/>
    <property type="molecule type" value="Genomic_DNA"/>
</dbReference>
<dbReference type="InterPro" id="IPR014756">
    <property type="entry name" value="Ig_E-set"/>
</dbReference>
<evidence type="ECO:0000259" key="1">
    <source>
        <dbReference type="Pfam" id="PF03174"/>
    </source>
</evidence>
<dbReference type="SUPFAM" id="SSF81296">
    <property type="entry name" value="E set domains"/>
    <property type="match status" value="1"/>
</dbReference>
<proteinExistence type="predicted"/>
<reference evidence="2" key="1">
    <citation type="submission" date="2022-05" db="EMBL/GenBank/DDBJ databases">
        <title>Halomonas geminus sp. nov. and Halomonas llamarensis sp. nov. isolated from high-altitude salars of the Atacama Desert.</title>
        <authorList>
            <person name="Hintersatz C."/>
            <person name="Rojas L.A."/>
            <person name="Wei T.-S."/>
            <person name="Kutschke S."/>
            <person name="Lehmann F."/>
            <person name="Jain R."/>
            <person name="Pollmann K."/>
        </authorList>
    </citation>
    <scope>NUCLEOTIDE SEQUENCE</scope>
    <source>
        <strain evidence="2">ATCHA</strain>
    </source>
</reference>
<feature type="domain" description="Chitobiase C-terminal" evidence="1">
    <location>
        <begin position="2"/>
        <end position="48"/>
    </location>
</feature>
<dbReference type="Pfam" id="PF03174">
    <property type="entry name" value="CHB_HEX_C"/>
    <property type="match status" value="1"/>
</dbReference>
<dbReference type="CDD" id="cd02847">
    <property type="entry name" value="E_set_Chitobiase_C"/>
    <property type="match status" value="1"/>
</dbReference>
<comment type="caution">
    <text evidence="2">The sequence shown here is derived from an EMBL/GenBank/DDBJ whole genome shotgun (WGS) entry which is preliminary data.</text>
</comment>
<organism evidence="2 3">
    <name type="scientific">Halomonas llamarensis</name>
    <dbReference type="NCBI Taxonomy" id="2945104"/>
    <lineage>
        <taxon>Bacteria</taxon>
        <taxon>Pseudomonadati</taxon>
        <taxon>Pseudomonadota</taxon>
        <taxon>Gammaproteobacteria</taxon>
        <taxon>Oceanospirillales</taxon>
        <taxon>Halomonadaceae</taxon>
        <taxon>Halomonas</taxon>
    </lineage>
</organism>
<dbReference type="InterPro" id="IPR013783">
    <property type="entry name" value="Ig-like_fold"/>
</dbReference>
<dbReference type="InterPro" id="IPR004867">
    <property type="entry name" value="CHB_C_dom"/>
</dbReference>
<dbReference type="RefSeq" id="WP_250083349.1">
    <property type="nucleotide sequence ID" value="NZ_JAMJPJ010000030.1"/>
</dbReference>
<sequence>MALPGVTIEYSLDDGASWQVYQDNAQPEVENTLLLRSVSANGQRRSRIVTL</sequence>
<evidence type="ECO:0000313" key="3">
    <source>
        <dbReference type="Proteomes" id="UP001165308"/>
    </source>
</evidence>
<dbReference type="Proteomes" id="UP001165308">
    <property type="component" value="Unassembled WGS sequence"/>
</dbReference>
<protein>
    <submittedName>
        <fullName evidence="2">Chitobiase/beta-hexosaminidase C-terminal domain-containing protein</fullName>
    </submittedName>
</protein>